<gene>
    <name evidence="2" type="ORF">QWJ38_02165</name>
</gene>
<feature type="transmembrane region" description="Helical" evidence="1">
    <location>
        <begin position="77"/>
        <end position="101"/>
    </location>
</feature>
<evidence type="ECO:0000313" key="3">
    <source>
        <dbReference type="Proteomes" id="UP001228044"/>
    </source>
</evidence>
<sequence>MLNSSLIAFAHFAAVFGIVATLVFEWLTFSPAPTLAEARRLAAADRWYGISAMLLLVAGFVRAYGFEKGLGYYQANLFFQIKLGLFLAMGLLSIVPTLRFLRWRPELKAGRAPALSDSQYRQVALCLRLQMLMLPLVALCASLMAHGFGAR</sequence>
<reference evidence="2 3" key="1">
    <citation type="submission" date="2023-06" db="EMBL/GenBank/DDBJ databases">
        <title>Pelomonas sp. PFR6 16S ribosomal RNA gene Genome sequencing and assembly.</title>
        <authorList>
            <person name="Woo H."/>
        </authorList>
    </citation>
    <scope>NUCLEOTIDE SEQUENCE [LARGE SCALE GENOMIC DNA]</scope>
    <source>
        <strain evidence="2 3">PFR6</strain>
    </source>
</reference>
<evidence type="ECO:0000313" key="2">
    <source>
        <dbReference type="EMBL" id="MDN3919075.1"/>
    </source>
</evidence>
<keyword evidence="1" id="KW-1133">Transmembrane helix</keyword>
<feature type="transmembrane region" description="Helical" evidence="1">
    <location>
        <begin position="122"/>
        <end position="145"/>
    </location>
</feature>
<proteinExistence type="predicted"/>
<comment type="caution">
    <text evidence="2">The sequence shown here is derived from an EMBL/GenBank/DDBJ whole genome shotgun (WGS) entry which is preliminary data.</text>
</comment>
<evidence type="ECO:0000256" key="1">
    <source>
        <dbReference type="SAM" id="Phobius"/>
    </source>
</evidence>
<dbReference type="Proteomes" id="UP001228044">
    <property type="component" value="Unassembled WGS sequence"/>
</dbReference>
<dbReference type="Pfam" id="PF09980">
    <property type="entry name" value="DUF2214"/>
    <property type="match status" value="1"/>
</dbReference>
<protein>
    <submittedName>
        <fullName evidence="2">DUF2214 family protein</fullName>
    </submittedName>
</protein>
<keyword evidence="1" id="KW-0812">Transmembrane</keyword>
<keyword evidence="1" id="KW-0472">Membrane</keyword>
<accession>A0ABT8DKZ0</accession>
<organism evidence="2 3">
    <name type="scientific">Roseateles violae</name>
    <dbReference type="NCBI Taxonomy" id="3058042"/>
    <lineage>
        <taxon>Bacteria</taxon>
        <taxon>Pseudomonadati</taxon>
        <taxon>Pseudomonadota</taxon>
        <taxon>Betaproteobacteria</taxon>
        <taxon>Burkholderiales</taxon>
        <taxon>Sphaerotilaceae</taxon>
        <taxon>Roseateles</taxon>
    </lineage>
</organism>
<feature type="transmembrane region" description="Helical" evidence="1">
    <location>
        <begin position="6"/>
        <end position="27"/>
    </location>
</feature>
<dbReference type="RefSeq" id="WP_290357391.1">
    <property type="nucleotide sequence ID" value="NZ_JAUHHC010000001.1"/>
</dbReference>
<name>A0ABT8DKZ0_9BURK</name>
<dbReference type="InterPro" id="IPR018706">
    <property type="entry name" value="DUF2214_membrane"/>
</dbReference>
<dbReference type="EMBL" id="JAUHHC010000001">
    <property type="protein sequence ID" value="MDN3919075.1"/>
    <property type="molecule type" value="Genomic_DNA"/>
</dbReference>
<keyword evidence="3" id="KW-1185">Reference proteome</keyword>
<feature type="transmembrane region" description="Helical" evidence="1">
    <location>
        <begin position="47"/>
        <end position="65"/>
    </location>
</feature>